<dbReference type="SMART" id="SM00320">
    <property type="entry name" value="WD40"/>
    <property type="match status" value="1"/>
</dbReference>
<proteinExistence type="predicted"/>
<name>X6NJ42_RETFI</name>
<dbReference type="InterPro" id="IPR019775">
    <property type="entry name" value="WD40_repeat_CS"/>
</dbReference>
<dbReference type="InterPro" id="IPR036322">
    <property type="entry name" value="WD40_repeat_dom_sf"/>
</dbReference>
<sequence>MLVHLNWVDNTLIISRYFLPLNEYHGYFGGLINIKYLNDGPIGILSSADNIIQIWGIVFKHWKDISDCIYCAQFSQDDKMVISCSNDKTIRLWDTKSERELTRLQGHSWGVDASLDGSKALSTDSIRVKYLQHLNYFQPQMCSHFSSNGMQVIFGDLEYGIIVVDVECGNYVAKFINLLGNVTSTQFSPDGICVIFDLEYERTCILNLKR</sequence>
<dbReference type="EMBL" id="ASPP01007933">
    <property type="protein sequence ID" value="ETO26340.1"/>
    <property type="molecule type" value="Genomic_DNA"/>
</dbReference>
<dbReference type="Pfam" id="PF00400">
    <property type="entry name" value="WD40"/>
    <property type="match status" value="1"/>
</dbReference>
<evidence type="ECO:0000313" key="5">
    <source>
        <dbReference type="Proteomes" id="UP000023152"/>
    </source>
</evidence>
<keyword evidence="5" id="KW-1185">Reference proteome</keyword>
<dbReference type="PROSITE" id="PS50082">
    <property type="entry name" value="WD_REPEATS_2"/>
    <property type="match status" value="1"/>
</dbReference>
<dbReference type="InterPro" id="IPR015943">
    <property type="entry name" value="WD40/YVTN_repeat-like_dom_sf"/>
</dbReference>
<dbReference type="Gene3D" id="2.130.10.10">
    <property type="entry name" value="YVTN repeat-like/Quinoprotein amine dehydrogenase"/>
    <property type="match status" value="1"/>
</dbReference>
<evidence type="ECO:0000256" key="1">
    <source>
        <dbReference type="ARBA" id="ARBA00022574"/>
    </source>
</evidence>
<dbReference type="Proteomes" id="UP000023152">
    <property type="component" value="Unassembled WGS sequence"/>
</dbReference>
<organism evidence="4 5">
    <name type="scientific">Reticulomyxa filosa</name>
    <dbReference type="NCBI Taxonomy" id="46433"/>
    <lineage>
        <taxon>Eukaryota</taxon>
        <taxon>Sar</taxon>
        <taxon>Rhizaria</taxon>
        <taxon>Retaria</taxon>
        <taxon>Foraminifera</taxon>
        <taxon>Monothalamids</taxon>
        <taxon>Reticulomyxidae</taxon>
        <taxon>Reticulomyxa</taxon>
    </lineage>
</organism>
<dbReference type="SUPFAM" id="SSF50978">
    <property type="entry name" value="WD40 repeat-like"/>
    <property type="match status" value="1"/>
</dbReference>
<protein>
    <submittedName>
        <fullName evidence="4">WD-40 repeat-containing protein</fullName>
    </submittedName>
</protein>
<dbReference type="GO" id="GO:1990234">
    <property type="term" value="C:transferase complex"/>
    <property type="evidence" value="ECO:0007669"/>
    <property type="project" value="UniProtKB-ARBA"/>
</dbReference>
<accession>X6NJ42</accession>
<evidence type="ECO:0000313" key="4">
    <source>
        <dbReference type="EMBL" id="ETO26340.1"/>
    </source>
</evidence>
<dbReference type="PROSITE" id="PS00678">
    <property type="entry name" value="WD_REPEATS_1"/>
    <property type="match status" value="1"/>
</dbReference>
<dbReference type="AlphaFoldDB" id="X6NJ42"/>
<evidence type="ECO:0000256" key="3">
    <source>
        <dbReference type="PROSITE-ProRule" id="PRU00221"/>
    </source>
</evidence>
<dbReference type="PANTHER" id="PTHR22847:SF637">
    <property type="entry name" value="WD REPEAT DOMAIN 5B"/>
    <property type="match status" value="1"/>
</dbReference>
<keyword evidence="2" id="KW-0677">Repeat</keyword>
<dbReference type="PROSITE" id="PS50294">
    <property type="entry name" value="WD_REPEATS_REGION"/>
    <property type="match status" value="1"/>
</dbReference>
<dbReference type="InterPro" id="IPR001680">
    <property type="entry name" value="WD40_rpt"/>
</dbReference>
<keyword evidence="1 3" id="KW-0853">WD repeat</keyword>
<dbReference type="PANTHER" id="PTHR22847">
    <property type="entry name" value="WD40 REPEAT PROTEIN"/>
    <property type="match status" value="1"/>
</dbReference>
<gene>
    <name evidence="4" type="ORF">RFI_10796</name>
</gene>
<reference evidence="4 5" key="1">
    <citation type="journal article" date="2013" name="Curr. Biol.">
        <title>The Genome of the Foraminiferan Reticulomyxa filosa.</title>
        <authorList>
            <person name="Glockner G."/>
            <person name="Hulsmann N."/>
            <person name="Schleicher M."/>
            <person name="Noegel A.A."/>
            <person name="Eichinger L."/>
            <person name="Gallinger C."/>
            <person name="Pawlowski J."/>
            <person name="Sierra R."/>
            <person name="Euteneuer U."/>
            <person name="Pillet L."/>
            <person name="Moustafa A."/>
            <person name="Platzer M."/>
            <person name="Groth M."/>
            <person name="Szafranski K."/>
            <person name="Schliwa M."/>
        </authorList>
    </citation>
    <scope>NUCLEOTIDE SEQUENCE [LARGE SCALE GENOMIC DNA]</scope>
</reference>
<feature type="repeat" description="WD" evidence="3">
    <location>
        <begin position="69"/>
        <end position="103"/>
    </location>
</feature>
<evidence type="ECO:0000256" key="2">
    <source>
        <dbReference type="ARBA" id="ARBA00022737"/>
    </source>
</evidence>
<comment type="caution">
    <text evidence="4">The sequence shown here is derived from an EMBL/GenBank/DDBJ whole genome shotgun (WGS) entry which is preliminary data.</text>
</comment>